<reference evidence="1 2" key="1">
    <citation type="submission" date="2017-12" db="EMBL/GenBank/DDBJ databases">
        <title>Integrating genomic resources of turbot (Scophthalmus maximus) in depth evaluation of genetic and physical mapping variation across individuals.</title>
        <authorList>
            <person name="Martinez P."/>
        </authorList>
    </citation>
    <scope>NUCLEOTIDE SEQUENCE [LARGE SCALE GENOMIC DNA]</scope>
</reference>
<proteinExistence type="predicted"/>
<evidence type="ECO:0000313" key="1">
    <source>
        <dbReference type="EMBL" id="AWP00462.1"/>
    </source>
</evidence>
<sequence length="86" mass="8777">MGFRSSRSQVTGEKCDTLCQPAAKRSASSAPLAAATLWLSGGLEATQAAALKPLISALRRTAQTHVSLDLASSRGPLAPEPSGRSG</sequence>
<dbReference type="EMBL" id="CP026246">
    <property type="protein sequence ID" value="AWP00462.1"/>
    <property type="molecule type" value="Genomic_DNA"/>
</dbReference>
<keyword evidence="2" id="KW-1185">Reference proteome</keyword>
<dbReference type="Proteomes" id="UP000246464">
    <property type="component" value="Chromosome 4"/>
</dbReference>
<name>A0A2U9B9M2_SCOMX</name>
<dbReference type="AlphaFoldDB" id="A0A2U9B9M2"/>
<protein>
    <submittedName>
        <fullName evidence="1">Uncharacterized protein</fullName>
    </submittedName>
</protein>
<gene>
    <name evidence="1" type="ORF">SMAX5B_001225</name>
</gene>
<accession>A0A2U9B9M2</accession>
<evidence type="ECO:0000313" key="2">
    <source>
        <dbReference type="Proteomes" id="UP000246464"/>
    </source>
</evidence>
<organism evidence="1 2">
    <name type="scientific">Scophthalmus maximus</name>
    <name type="common">Turbot</name>
    <name type="synonym">Psetta maxima</name>
    <dbReference type="NCBI Taxonomy" id="52904"/>
    <lineage>
        <taxon>Eukaryota</taxon>
        <taxon>Metazoa</taxon>
        <taxon>Chordata</taxon>
        <taxon>Craniata</taxon>
        <taxon>Vertebrata</taxon>
        <taxon>Euteleostomi</taxon>
        <taxon>Actinopterygii</taxon>
        <taxon>Neopterygii</taxon>
        <taxon>Teleostei</taxon>
        <taxon>Neoteleostei</taxon>
        <taxon>Acanthomorphata</taxon>
        <taxon>Carangaria</taxon>
        <taxon>Pleuronectiformes</taxon>
        <taxon>Pleuronectoidei</taxon>
        <taxon>Scophthalmidae</taxon>
        <taxon>Scophthalmus</taxon>
    </lineage>
</organism>